<proteinExistence type="predicted"/>
<comment type="caution">
    <text evidence="2">The sequence shown here is derived from an EMBL/GenBank/DDBJ whole genome shotgun (WGS) entry which is preliminary data.</text>
</comment>
<dbReference type="EMBL" id="JANBQB010000318">
    <property type="protein sequence ID" value="KAJ1977823.1"/>
    <property type="molecule type" value="Genomic_DNA"/>
</dbReference>
<keyword evidence="3" id="KW-1185">Reference proteome</keyword>
<evidence type="ECO:0000256" key="1">
    <source>
        <dbReference type="SAM" id="Coils"/>
    </source>
</evidence>
<evidence type="ECO:0000313" key="3">
    <source>
        <dbReference type="Proteomes" id="UP001151582"/>
    </source>
</evidence>
<reference evidence="2" key="1">
    <citation type="submission" date="2022-07" db="EMBL/GenBank/DDBJ databases">
        <title>Phylogenomic reconstructions and comparative analyses of Kickxellomycotina fungi.</title>
        <authorList>
            <person name="Reynolds N.K."/>
            <person name="Stajich J.E."/>
            <person name="Barry K."/>
            <person name="Grigoriev I.V."/>
            <person name="Crous P."/>
            <person name="Smith M.E."/>
        </authorList>
    </citation>
    <scope>NUCLEOTIDE SEQUENCE</scope>
    <source>
        <strain evidence="2">RSA 567</strain>
    </source>
</reference>
<gene>
    <name evidence="2" type="ORF">H4R34_003438</name>
</gene>
<protein>
    <submittedName>
        <fullName evidence="2">Uncharacterized protein</fullName>
    </submittedName>
</protein>
<dbReference type="AlphaFoldDB" id="A0A9W8B0Q0"/>
<keyword evidence="1" id="KW-0175">Coiled coil</keyword>
<name>A0A9W8B0Q0_9FUNG</name>
<evidence type="ECO:0000313" key="2">
    <source>
        <dbReference type="EMBL" id="KAJ1977823.1"/>
    </source>
</evidence>
<accession>A0A9W8B0Q0</accession>
<organism evidence="2 3">
    <name type="scientific">Dimargaris verticillata</name>
    <dbReference type="NCBI Taxonomy" id="2761393"/>
    <lineage>
        <taxon>Eukaryota</taxon>
        <taxon>Fungi</taxon>
        <taxon>Fungi incertae sedis</taxon>
        <taxon>Zoopagomycota</taxon>
        <taxon>Kickxellomycotina</taxon>
        <taxon>Dimargaritomycetes</taxon>
        <taxon>Dimargaritales</taxon>
        <taxon>Dimargaritaceae</taxon>
        <taxon>Dimargaris</taxon>
    </lineage>
</organism>
<feature type="coiled-coil region" evidence="1">
    <location>
        <begin position="126"/>
        <end position="153"/>
    </location>
</feature>
<feature type="non-terminal residue" evidence="2">
    <location>
        <position position="1"/>
    </location>
</feature>
<sequence length="376" mass="43133">VFYGLRQNLGLKNMLGSPTKVGLRTLLVGAQFEYRTMFALVLRHFKKQDDDITANSNYLKKAYPDLNWNGILQKQEAPQFENPPMSNIMKPFEINPIHIYHSLANLGLTSGPKYIVQVIEALFAMLKNKDDLLKEFEAMVQSEQNELQDSQDVVSTDQTEEAAALALTKEYRAVMNRFWLEVIGGGEKKRLSYYLSNMLAFNVIPRILGQVLDSGSRDNGKYNKALKLAENIHQLPDFAELFGPDSVNAPNYFEFMLYATGQSLENREKLLRDAQSLGDVDVSFLYNCFEYLSKFSLVDGWKGIFTIQRPSNDLAWLEQNQARCQPLSMKYHRSLIFSVDAKVKLYYIDGEGISDLYEADTDDDDYFYFSDDDDFE</sequence>
<dbReference type="Proteomes" id="UP001151582">
    <property type="component" value="Unassembled WGS sequence"/>
</dbReference>